<feature type="region of interest" description="Disordered" evidence="1">
    <location>
        <begin position="662"/>
        <end position="683"/>
    </location>
</feature>
<evidence type="ECO:0000313" key="3">
    <source>
        <dbReference type="Proteomes" id="UP001176961"/>
    </source>
</evidence>
<evidence type="ECO:0000313" key="2">
    <source>
        <dbReference type="EMBL" id="CAJ0602011.1"/>
    </source>
</evidence>
<dbReference type="EMBL" id="CATQJL010000305">
    <property type="protein sequence ID" value="CAJ0602011.1"/>
    <property type="molecule type" value="Genomic_DNA"/>
</dbReference>
<keyword evidence="3" id="KW-1185">Reference proteome</keyword>
<organism evidence="2 3">
    <name type="scientific">Cylicocyclus nassatus</name>
    <name type="common">Nematode worm</name>
    <dbReference type="NCBI Taxonomy" id="53992"/>
    <lineage>
        <taxon>Eukaryota</taxon>
        <taxon>Metazoa</taxon>
        <taxon>Ecdysozoa</taxon>
        <taxon>Nematoda</taxon>
        <taxon>Chromadorea</taxon>
        <taxon>Rhabditida</taxon>
        <taxon>Rhabditina</taxon>
        <taxon>Rhabditomorpha</taxon>
        <taxon>Strongyloidea</taxon>
        <taxon>Strongylidae</taxon>
        <taxon>Cylicocyclus</taxon>
    </lineage>
</organism>
<proteinExistence type="predicted"/>
<name>A0AA36H0W9_CYLNA</name>
<protein>
    <submittedName>
        <fullName evidence="2">Uncharacterized protein</fullName>
    </submittedName>
</protein>
<comment type="caution">
    <text evidence="2">The sequence shown here is derived from an EMBL/GenBank/DDBJ whole genome shotgun (WGS) entry which is preliminary data.</text>
</comment>
<dbReference type="AlphaFoldDB" id="A0AA36H0W9"/>
<sequence length="867" mass="92065">MASDVSAQIAYTATSATTTTTTTIYPDSSATTPITTAIISTSTAISNQATAAAKTVLTTSAPSLTTLSAFLDTAHPSTTIVSSASTYSSAPATPATTMMTSSRTRAAKKATTSPGFETPETTTNSTLSEIVSTTPSTIAIEPTTSLIRVATLTTATMTFPTTQAVGKAETVLQSDIFRTTNTSSSSTERIAAKTTIGTSLTTFFMTISTTPERTATTSSKLTEQTTTVPRMVSPKTTMTSINSTPTATIATTKPTTTNAILTTTFPKQTALNPTISTKFSTIHTSDETTDVIERNAFKTTLTNVASSPAATAGTINSTRRVAVPLTFPTKTTLTTAPTLAATAAITSLSTNATIKLTKNASSTAEETATATAIVSLPNIIINSDTTIFKGHASPSTASARLNTENASSATFTNHTYRITNVSASELENLTSTTNKETTATNQTQFSSVAADLIESSKVSRVIHADSISNDDTQLFSSKYQQSSTAAFQKNTSFLLNVSLQFKEESMHQTKVTSEQSSDPIESSDTTFSTPKIFETRHRHSTATIEKMKFSSSLKIQGLASSTVIFDTEKNGFKSSLRAYLPSTKNAGPIISKAYTTAIEGTNKLEPGESSTPIISYTASRYSTSINEAGSDSSLSLSETSMKSPSDTRTYATTYLSKSNLYSSSVTSQETPAQETSSKRQLPSTTFFRKTSLTITSKEFSSRASSSKPMMTALLAANDAEEDVFGRNTPSTYSSSTSKGLVTWSDLRTLPEHPIKIQSSDTPSGTSAFEQLGKVSTHPDRATSLKEMIQMQTSPDSSSRTAIDDVTQEMESEKTALQTSSPINDFIKNTETFAEKTNTANLGANVSESGYWQSKLARYSKKFGDKNN</sequence>
<gene>
    <name evidence="2" type="ORF">CYNAS_LOCUS13994</name>
</gene>
<accession>A0AA36H0W9</accession>
<dbReference type="Proteomes" id="UP001176961">
    <property type="component" value="Unassembled WGS sequence"/>
</dbReference>
<evidence type="ECO:0000256" key="1">
    <source>
        <dbReference type="SAM" id="MobiDB-lite"/>
    </source>
</evidence>
<reference evidence="2" key="1">
    <citation type="submission" date="2023-07" db="EMBL/GenBank/DDBJ databases">
        <authorList>
            <consortium name="CYATHOMIX"/>
        </authorList>
    </citation>
    <scope>NUCLEOTIDE SEQUENCE</scope>
    <source>
        <strain evidence="2">N/A</strain>
    </source>
</reference>